<keyword evidence="1" id="KW-1133">Transmembrane helix</keyword>
<evidence type="ECO:0000256" key="1">
    <source>
        <dbReference type="SAM" id="Phobius"/>
    </source>
</evidence>
<evidence type="ECO:0000313" key="2">
    <source>
        <dbReference type="EMBL" id="OGF20806.1"/>
    </source>
</evidence>
<dbReference type="Proteomes" id="UP000177407">
    <property type="component" value="Unassembled WGS sequence"/>
</dbReference>
<dbReference type="AlphaFoldDB" id="A0A1F5S2D5"/>
<evidence type="ECO:0000313" key="3">
    <source>
        <dbReference type="Proteomes" id="UP000177407"/>
    </source>
</evidence>
<keyword evidence="1" id="KW-0812">Transmembrane</keyword>
<accession>A0A1F5S2D5</accession>
<name>A0A1F5S2D5_9BACT</name>
<proteinExistence type="predicted"/>
<reference evidence="2 3" key="1">
    <citation type="journal article" date="2016" name="Nat. Commun.">
        <title>Thousands of microbial genomes shed light on interconnected biogeochemical processes in an aquifer system.</title>
        <authorList>
            <person name="Anantharaman K."/>
            <person name="Brown C.T."/>
            <person name="Hug L.A."/>
            <person name="Sharon I."/>
            <person name="Castelle C.J."/>
            <person name="Probst A.J."/>
            <person name="Thomas B.C."/>
            <person name="Singh A."/>
            <person name="Wilkins M.J."/>
            <person name="Karaoz U."/>
            <person name="Brodie E.L."/>
            <person name="Williams K.H."/>
            <person name="Hubbard S.S."/>
            <person name="Banfield J.F."/>
        </authorList>
    </citation>
    <scope>NUCLEOTIDE SEQUENCE [LARGE SCALE GENOMIC DNA]</scope>
</reference>
<protein>
    <submittedName>
        <fullName evidence="2">Uncharacterized protein</fullName>
    </submittedName>
</protein>
<gene>
    <name evidence="2" type="ORF">A2257_03505</name>
</gene>
<dbReference type="EMBL" id="MFGA01000020">
    <property type="protein sequence ID" value="OGF20806.1"/>
    <property type="molecule type" value="Genomic_DNA"/>
</dbReference>
<organism evidence="2 3">
    <name type="scientific">Candidatus Falkowbacteria bacterium RIFOXYA2_FULL_38_12</name>
    <dbReference type="NCBI Taxonomy" id="1797993"/>
    <lineage>
        <taxon>Bacteria</taxon>
        <taxon>Candidatus Falkowiibacteriota</taxon>
    </lineage>
</organism>
<keyword evidence="1" id="KW-0472">Membrane</keyword>
<feature type="transmembrane region" description="Helical" evidence="1">
    <location>
        <begin position="7"/>
        <end position="28"/>
    </location>
</feature>
<sequence>MDIKRKQIFIVVSISLVAILVSIVFFYLRNKQGVKTNTPKTDFQIFTISENRKRELLLDDTDVIFYDAVAAELILKNKTFEKINKLPYIDAKPEQAAVMLGGKELFKGSLGNLRILSCAPADCVGGGLFGPQAIFIDIVNERGGFIQFLIYNKDTKRMVPFYIDELANYLSGKSP</sequence>
<comment type="caution">
    <text evidence="2">The sequence shown here is derived from an EMBL/GenBank/DDBJ whole genome shotgun (WGS) entry which is preliminary data.</text>
</comment>